<dbReference type="InterPro" id="IPR036691">
    <property type="entry name" value="Endo/exonu/phosph_ase_sf"/>
</dbReference>
<dbReference type="Pfam" id="PF03372">
    <property type="entry name" value="Exo_endo_phos"/>
    <property type="match status" value="1"/>
</dbReference>
<sequence>MILKHTLMRPAAAEVRMMLQRIKKDNMERGRHLVANNPSPSQRMVSADETARDIPNSSSMETPNSWMPLPRSKSLVSTNLEQMGSFTSMPKIAPAPNSDDRDLAYPEEPEDLETTLARCSEHLAGLPEPIERSWSQPLQSKSNEDQNADFQGGEKIRVLQWNALSQALGTKNDNFVKCPPEALEWKTRRFRMLEEIVLHDADVICLQEVDHFRFFLKSLAPLGYHGHFFPKPDSPCLYLPENTGPDGCAIFYKTKKFDLTKVHNRVIEVWHVESNQVVMCTTLRSRTTGQEVCVATTHLKARNGALLSTLRNEQGKDLIEFMASESRSCGPAGSLPRAVICCGDFNAEPTEPVYQTMTENDLKLQSAYATIDGNEPKYTTWKIREDGEHIQTLDYMFYSEDQLQVNGLLDFPDGEAIGQNRLPSTAFASDHFSLVVDFTMKAHPKKRFCKE</sequence>
<comment type="similarity">
    <text evidence="3">Belongs to the CCR4/nocturin family.</text>
</comment>
<reference evidence="11 12" key="1">
    <citation type="journal article" date="2018" name="Nat. Ecol. Evol.">
        <title>Genomic signatures of mitonuclear coevolution across populations of Tigriopus californicus.</title>
        <authorList>
            <person name="Barreto F.S."/>
            <person name="Watson E.T."/>
            <person name="Lima T.G."/>
            <person name="Willett C.S."/>
            <person name="Edmands S."/>
            <person name="Li W."/>
            <person name="Burton R.S."/>
        </authorList>
    </citation>
    <scope>NUCLEOTIDE SEQUENCE [LARGE SCALE GENOMIC DNA]</scope>
    <source>
        <strain evidence="11 12">San Diego</strain>
    </source>
</reference>
<evidence type="ECO:0000313" key="12">
    <source>
        <dbReference type="Proteomes" id="UP000318571"/>
    </source>
</evidence>
<dbReference type="PANTHER" id="PTHR12121:SF45">
    <property type="entry name" value="NOCTURNIN"/>
    <property type="match status" value="1"/>
</dbReference>
<evidence type="ECO:0000256" key="8">
    <source>
        <dbReference type="ARBA" id="ARBA00023108"/>
    </source>
</evidence>
<evidence type="ECO:0000256" key="5">
    <source>
        <dbReference type="ARBA" id="ARBA00022723"/>
    </source>
</evidence>
<dbReference type="GO" id="GO:0006139">
    <property type="term" value="P:nucleobase-containing compound metabolic process"/>
    <property type="evidence" value="ECO:0007669"/>
    <property type="project" value="UniProtKB-ARBA"/>
</dbReference>
<evidence type="ECO:0000256" key="2">
    <source>
        <dbReference type="ARBA" id="ARBA00004496"/>
    </source>
</evidence>
<dbReference type="STRING" id="6832.A0A553P7T8"/>
<evidence type="ECO:0000256" key="6">
    <source>
        <dbReference type="ARBA" id="ARBA00022801"/>
    </source>
</evidence>
<name>A0A553P7T8_TIGCA</name>
<organism evidence="11 12">
    <name type="scientific">Tigriopus californicus</name>
    <name type="common">Marine copepod</name>
    <dbReference type="NCBI Taxonomy" id="6832"/>
    <lineage>
        <taxon>Eukaryota</taxon>
        <taxon>Metazoa</taxon>
        <taxon>Ecdysozoa</taxon>
        <taxon>Arthropoda</taxon>
        <taxon>Crustacea</taxon>
        <taxon>Multicrustacea</taxon>
        <taxon>Hexanauplia</taxon>
        <taxon>Copepoda</taxon>
        <taxon>Harpacticoida</taxon>
        <taxon>Harpacticidae</taxon>
        <taxon>Tigriopus</taxon>
    </lineage>
</organism>
<accession>A0A553P7T8</accession>
<evidence type="ECO:0000259" key="10">
    <source>
        <dbReference type="Pfam" id="PF03372"/>
    </source>
</evidence>
<evidence type="ECO:0000256" key="4">
    <source>
        <dbReference type="ARBA" id="ARBA00022490"/>
    </source>
</evidence>
<dbReference type="EMBL" id="VCGU01000007">
    <property type="protein sequence ID" value="TRY73758.1"/>
    <property type="molecule type" value="Genomic_DNA"/>
</dbReference>
<evidence type="ECO:0000256" key="7">
    <source>
        <dbReference type="ARBA" id="ARBA00022842"/>
    </source>
</evidence>
<dbReference type="PANTHER" id="PTHR12121">
    <property type="entry name" value="CARBON CATABOLITE REPRESSOR PROTEIN 4"/>
    <property type="match status" value="1"/>
</dbReference>
<keyword evidence="5" id="KW-0479">Metal-binding</keyword>
<keyword evidence="8" id="KW-0090">Biological rhythms</keyword>
<keyword evidence="7" id="KW-0460">Magnesium</keyword>
<keyword evidence="4" id="KW-0963">Cytoplasm</keyword>
<protein>
    <recommendedName>
        <fullName evidence="9">Nocturnin</fullName>
    </recommendedName>
</protein>
<evidence type="ECO:0000256" key="9">
    <source>
        <dbReference type="ARBA" id="ARBA00023807"/>
    </source>
</evidence>
<evidence type="ECO:0000256" key="1">
    <source>
        <dbReference type="ARBA" id="ARBA00001946"/>
    </source>
</evidence>
<dbReference type="GO" id="GO:0000175">
    <property type="term" value="F:3'-5'-RNA exonuclease activity"/>
    <property type="evidence" value="ECO:0007669"/>
    <property type="project" value="TreeGrafter"/>
</dbReference>
<dbReference type="InterPro" id="IPR050410">
    <property type="entry name" value="CCR4/nocturin_mRNA_transcr"/>
</dbReference>
<dbReference type="GO" id="GO:0048511">
    <property type="term" value="P:rhythmic process"/>
    <property type="evidence" value="ECO:0007669"/>
    <property type="project" value="UniProtKB-KW"/>
</dbReference>
<comment type="cofactor">
    <cofactor evidence="1">
        <name>Mg(2+)</name>
        <dbReference type="ChEBI" id="CHEBI:18420"/>
    </cofactor>
</comment>
<dbReference type="AlphaFoldDB" id="A0A553P7T8"/>
<dbReference type="FunFam" id="3.60.10.10:FF:000012">
    <property type="entry name" value="nocturnin isoform X2"/>
    <property type="match status" value="1"/>
</dbReference>
<proteinExistence type="inferred from homology"/>
<dbReference type="OMA" id="RAACSMG"/>
<evidence type="ECO:0000256" key="3">
    <source>
        <dbReference type="ARBA" id="ARBA00010774"/>
    </source>
</evidence>
<dbReference type="GO" id="GO:0005737">
    <property type="term" value="C:cytoplasm"/>
    <property type="evidence" value="ECO:0007669"/>
    <property type="project" value="UniProtKB-SubCell"/>
</dbReference>
<feature type="domain" description="Endonuclease/exonuclease/phosphatase" evidence="10">
    <location>
        <begin position="159"/>
        <end position="431"/>
    </location>
</feature>
<keyword evidence="12" id="KW-1185">Reference proteome</keyword>
<dbReference type="Proteomes" id="UP000318571">
    <property type="component" value="Chromosome 3"/>
</dbReference>
<keyword evidence="6" id="KW-0378">Hydrolase</keyword>
<evidence type="ECO:0000313" key="11">
    <source>
        <dbReference type="EMBL" id="TRY73758.1"/>
    </source>
</evidence>
<dbReference type="Gene3D" id="3.60.10.10">
    <property type="entry name" value="Endonuclease/exonuclease/phosphatase"/>
    <property type="match status" value="1"/>
</dbReference>
<comment type="subcellular location">
    <subcellularLocation>
        <location evidence="2">Cytoplasm</location>
    </subcellularLocation>
</comment>
<dbReference type="GO" id="GO:0046872">
    <property type="term" value="F:metal ion binding"/>
    <property type="evidence" value="ECO:0007669"/>
    <property type="project" value="UniProtKB-KW"/>
</dbReference>
<dbReference type="InterPro" id="IPR005135">
    <property type="entry name" value="Endo/exonuclease/phosphatase"/>
</dbReference>
<comment type="caution">
    <text evidence="11">The sequence shown here is derived from an EMBL/GenBank/DDBJ whole genome shotgun (WGS) entry which is preliminary data.</text>
</comment>
<dbReference type="SUPFAM" id="SSF56219">
    <property type="entry name" value="DNase I-like"/>
    <property type="match status" value="1"/>
</dbReference>
<gene>
    <name evidence="11" type="ORF">TCAL_12530</name>
</gene>